<name>A0A699ZQ37_HAELA</name>
<dbReference type="EMBL" id="BLLF01002524">
    <property type="protein sequence ID" value="GFH24391.1"/>
    <property type="molecule type" value="Genomic_DNA"/>
</dbReference>
<gene>
    <name evidence="1" type="ORF">HaLaN_22180</name>
</gene>
<accession>A0A699ZQ37</accession>
<protein>
    <submittedName>
        <fullName evidence="1">Uncharacterized protein</fullName>
    </submittedName>
</protein>
<evidence type="ECO:0000313" key="2">
    <source>
        <dbReference type="Proteomes" id="UP000485058"/>
    </source>
</evidence>
<dbReference type="AlphaFoldDB" id="A0A699ZQ37"/>
<comment type="caution">
    <text evidence="1">The sequence shown here is derived from an EMBL/GenBank/DDBJ whole genome shotgun (WGS) entry which is preliminary data.</text>
</comment>
<keyword evidence="2" id="KW-1185">Reference proteome</keyword>
<reference evidence="1 2" key="1">
    <citation type="submission" date="2020-02" db="EMBL/GenBank/DDBJ databases">
        <title>Draft genome sequence of Haematococcus lacustris strain NIES-144.</title>
        <authorList>
            <person name="Morimoto D."/>
            <person name="Nakagawa S."/>
            <person name="Yoshida T."/>
            <person name="Sawayama S."/>
        </authorList>
    </citation>
    <scope>NUCLEOTIDE SEQUENCE [LARGE SCALE GENOMIC DNA]</scope>
    <source>
        <strain evidence="1 2">NIES-144</strain>
    </source>
</reference>
<dbReference type="Proteomes" id="UP000485058">
    <property type="component" value="Unassembled WGS sequence"/>
</dbReference>
<sequence>MEALVRDEGAGHTECFMCCWSPLPASQAGCDRPEKPGTLILGVRQGCTGRSPGSWLAASYQHHDAHLSIWGGGARLGGCGAWAGGMGADRLTIRHYQLCTASTFLVKLCYPRQQQSPLCPPIKSTVVINGGGARDPKQPAASQLLIEGQVHPKEDVRVTR</sequence>
<evidence type="ECO:0000313" key="1">
    <source>
        <dbReference type="EMBL" id="GFH24391.1"/>
    </source>
</evidence>
<organism evidence="1 2">
    <name type="scientific">Haematococcus lacustris</name>
    <name type="common">Green alga</name>
    <name type="synonym">Haematococcus pluvialis</name>
    <dbReference type="NCBI Taxonomy" id="44745"/>
    <lineage>
        <taxon>Eukaryota</taxon>
        <taxon>Viridiplantae</taxon>
        <taxon>Chlorophyta</taxon>
        <taxon>core chlorophytes</taxon>
        <taxon>Chlorophyceae</taxon>
        <taxon>CS clade</taxon>
        <taxon>Chlamydomonadales</taxon>
        <taxon>Haematococcaceae</taxon>
        <taxon>Haematococcus</taxon>
    </lineage>
</organism>
<proteinExistence type="predicted"/>